<evidence type="ECO:0000313" key="4">
    <source>
        <dbReference type="WBParaSite" id="NBR_0001339001-mRNA-1"/>
    </source>
</evidence>
<protein>
    <submittedName>
        <fullName evidence="4">DBD_Tnp_Mut domain-containing protein</fullName>
    </submittedName>
</protein>
<dbReference type="Proteomes" id="UP000271162">
    <property type="component" value="Unassembled WGS sequence"/>
</dbReference>
<evidence type="ECO:0000313" key="3">
    <source>
        <dbReference type="Proteomes" id="UP000271162"/>
    </source>
</evidence>
<gene>
    <name evidence="2" type="ORF">NBR_LOCUS13391</name>
</gene>
<reference evidence="2 3" key="2">
    <citation type="submission" date="2018-11" db="EMBL/GenBank/DDBJ databases">
        <authorList>
            <consortium name="Pathogen Informatics"/>
        </authorList>
    </citation>
    <scope>NUCLEOTIDE SEQUENCE [LARGE SCALE GENOMIC DNA]</scope>
</reference>
<organism evidence="4">
    <name type="scientific">Nippostrongylus brasiliensis</name>
    <name type="common">Rat hookworm</name>
    <dbReference type="NCBI Taxonomy" id="27835"/>
    <lineage>
        <taxon>Eukaryota</taxon>
        <taxon>Metazoa</taxon>
        <taxon>Ecdysozoa</taxon>
        <taxon>Nematoda</taxon>
        <taxon>Chromadorea</taxon>
        <taxon>Rhabditida</taxon>
        <taxon>Rhabditina</taxon>
        <taxon>Rhabditomorpha</taxon>
        <taxon>Strongyloidea</taxon>
        <taxon>Heligmosomidae</taxon>
        <taxon>Nippostrongylus</taxon>
    </lineage>
</organism>
<dbReference type="WBParaSite" id="NBR_0001339001-mRNA-1">
    <property type="protein sequence ID" value="NBR_0001339001-mRNA-1"/>
    <property type="gene ID" value="NBR_0001339001"/>
</dbReference>
<evidence type="ECO:0000256" key="1">
    <source>
        <dbReference type="SAM" id="MobiDB-lite"/>
    </source>
</evidence>
<name>A0A0N4YAH4_NIPBR</name>
<reference evidence="4" key="1">
    <citation type="submission" date="2017-02" db="UniProtKB">
        <authorList>
            <consortium name="WormBaseParasite"/>
        </authorList>
    </citation>
    <scope>IDENTIFICATION</scope>
</reference>
<keyword evidence="3" id="KW-1185">Reference proteome</keyword>
<dbReference type="EMBL" id="UYSL01021024">
    <property type="protein sequence ID" value="VDL76980.1"/>
    <property type="molecule type" value="Genomic_DNA"/>
</dbReference>
<sequence>MHHSRNRVRIGGPGVTVQLDKTLLTRRKCNRGRVVRSHQWLFGGIGVGCGRAFLNLDELRQPDYGRSHAEHRELLAETEDDVEETMRIQQQAMCLYEFLRRRGFRDQEGLFFKFWDTELIGGQLWECIVNMREVKQLQSECVQLPKSSDAVVTRLMEFVNKQTHTIVGMAAMVSRHWTNLGNNDYARAKAFVALKKQRESWIYNYRVAIARAMNDIRQYVDGTDETRIVPASLILVPVKLRFQKNGRKVPRARPSTAASGDENADTKKV</sequence>
<evidence type="ECO:0000313" key="2">
    <source>
        <dbReference type="EMBL" id="VDL76980.1"/>
    </source>
</evidence>
<feature type="region of interest" description="Disordered" evidence="1">
    <location>
        <begin position="246"/>
        <end position="269"/>
    </location>
</feature>
<dbReference type="AlphaFoldDB" id="A0A0N4YAH4"/>
<accession>A0A0N4YAH4</accession>
<proteinExistence type="predicted"/>